<protein>
    <recommendedName>
        <fullName evidence="3">Dioxygenase</fullName>
    </recommendedName>
</protein>
<accession>A0A377R231</accession>
<dbReference type="AlphaFoldDB" id="A0A377R231"/>
<evidence type="ECO:0000313" key="1">
    <source>
        <dbReference type="EMBL" id="STR00361.1"/>
    </source>
</evidence>
<evidence type="ECO:0000313" key="2">
    <source>
        <dbReference type="Proteomes" id="UP000254293"/>
    </source>
</evidence>
<organism evidence="1 2">
    <name type="scientific">Kingella potus</name>
    <dbReference type="NCBI Taxonomy" id="265175"/>
    <lineage>
        <taxon>Bacteria</taxon>
        <taxon>Pseudomonadati</taxon>
        <taxon>Pseudomonadota</taxon>
        <taxon>Betaproteobacteria</taxon>
        <taxon>Neisseriales</taxon>
        <taxon>Neisseriaceae</taxon>
        <taxon>Kingella</taxon>
    </lineage>
</organism>
<dbReference type="EMBL" id="UGJJ01000001">
    <property type="protein sequence ID" value="STR00361.1"/>
    <property type="molecule type" value="Genomic_DNA"/>
</dbReference>
<gene>
    <name evidence="1" type="ORF">NCTC13336_00563</name>
</gene>
<proteinExistence type="predicted"/>
<dbReference type="RefSeq" id="WP_115307643.1">
    <property type="nucleotide sequence ID" value="NZ_CP091516.1"/>
</dbReference>
<sequence length="68" mass="7720">MNEITQFLRTAAPAEARETLEFMLYECSLDEAPDPDTVALWQSVLQERGGKFAALADMCRNWPDTEQP</sequence>
<dbReference type="OrthoDB" id="8605522at2"/>
<evidence type="ECO:0008006" key="3">
    <source>
        <dbReference type="Google" id="ProtNLM"/>
    </source>
</evidence>
<dbReference type="Proteomes" id="UP000254293">
    <property type="component" value="Unassembled WGS sequence"/>
</dbReference>
<name>A0A377R231_9NEIS</name>
<keyword evidence="2" id="KW-1185">Reference proteome</keyword>
<reference evidence="1 2" key="1">
    <citation type="submission" date="2018-06" db="EMBL/GenBank/DDBJ databases">
        <authorList>
            <consortium name="Pathogen Informatics"/>
            <person name="Doyle S."/>
        </authorList>
    </citation>
    <scope>NUCLEOTIDE SEQUENCE [LARGE SCALE GENOMIC DNA]</scope>
    <source>
        <strain evidence="1 2">NCTC13336</strain>
    </source>
</reference>